<dbReference type="EMBL" id="KQ087187">
    <property type="protein sequence ID" value="KLT44347.1"/>
    <property type="molecule type" value="Genomic_DNA"/>
</dbReference>
<name>A0A0J0XTC5_9TREE</name>
<protein>
    <submittedName>
        <fullName evidence="1">Uncharacterized protein</fullName>
    </submittedName>
</protein>
<proteinExistence type="predicted"/>
<dbReference type="AlphaFoldDB" id="A0A0J0XTC5"/>
<dbReference type="Proteomes" id="UP000053611">
    <property type="component" value="Unassembled WGS sequence"/>
</dbReference>
<evidence type="ECO:0000313" key="2">
    <source>
        <dbReference type="Proteomes" id="UP000053611"/>
    </source>
</evidence>
<sequence>MVSASAISMRLCLCGVIPWPWSRRDAPRSHRNTSRSHMRASRITFALVLALALVPSPIGSDTRRPSNGRPLPPVPRAITACVVSCTVSHPRQPSGGQFLAPFYGLADTRDSLPSRAHCHICTAAPPSQVDQVKVRPSSFICHMPTSHDQHCFRWLGDRCILGCSCSGTRVSGAGPLALRVRRFRMGWTQVRRVGAGTRPPSTRRDVRV</sequence>
<gene>
    <name evidence="1" type="ORF">CC85DRAFT_16297</name>
</gene>
<keyword evidence="2" id="KW-1185">Reference proteome</keyword>
<organism evidence="1 2">
    <name type="scientific">Cutaneotrichosporon oleaginosum</name>
    <dbReference type="NCBI Taxonomy" id="879819"/>
    <lineage>
        <taxon>Eukaryota</taxon>
        <taxon>Fungi</taxon>
        <taxon>Dikarya</taxon>
        <taxon>Basidiomycota</taxon>
        <taxon>Agaricomycotina</taxon>
        <taxon>Tremellomycetes</taxon>
        <taxon>Trichosporonales</taxon>
        <taxon>Trichosporonaceae</taxon>
        <taxon>Cutaneotrichosporon</taxon>
    </lineage>
</organism>
<reference evidence="1 2" key="1">
    <citation type="submission" date="2015-03" db="EMBL/GenBank/DDBJ databases">
        <title>Genomics and transcriptomics of the oil-accumulating basidiomycete yeast T. oleaginosus allow insights into substrate utilization and the diverse evolutionary trajectories of mating systems in fungi.</title>
        <authorList>
            <consortium name="DOE Joint Genome Institute"/>
            <person name="Kourist R."/>
            <person name="Kracht O."/>
            <person name="Bracharz F."/>
            <person name="Lipzen A."/>
            <person name="Nolan M."/>
            <person name="Ohm R."/>
            <person name="Grigoriev I."/>
            <person name="Sun S."/>
            <person name="Heitman J."/>
            <person name="Bruck T."/>
            <person name="Nowrousian M."/>
        </authorList>
    </citation>
    <scope>NUCLEOTIDE SEQUENCE [LARGE SCALE GENOMIC DNA]</scope>
    <source>
        <strain evidence="1 2">IBC0246</strain>
    </source>
</reference>
<evidence type="ECO:0000313" key="1">
    <source>
        <dbReference type="EMBL" id="KLT44347.1"/>
    </source>
</evidence>
<dbReference type="GeneID" id="28980268"/>
<dbReference type="RefSeq" id="XP_018280838.1">
    <property type="nucleotide sequence ID" value="XM_018419665.1"/>
</dbReference>
<accession>A0A0J0XTC5</accession>